<feature type="region of interest" description="Disordered" evidence="8">
    <location>
        <begin position="1"/>
        <end position="37"/>
    </location>
</feature>
<feature type="compositionally biased region" description="Basic and acidic residues" evidence="8">
    <location>
        <begin position="1"/>
        <end position="28"/>
    </location>
</feature>
<accession>A0A857C5E5</accession>
<dbReference type="RefSeq" id="WP_158193101.1">
    <property type="nucleotide sequence ID" value="NZ_CP046908.1"/>
</dbReference>
<dbReference type="GO" id="GO:0005886">
    <property type="term" value="C:plasma membrane"/>
    <property type="evidence" value="ECO:0007669"/>
    <property type="project" value="UniProtKB-SubCell"/>
</dbReference>
<evidence type="ECO:0000313" key="11">
    <source>
        <dbReference type="Proteomes" id="UP000435648"/>
    </source>
</evidence>
<dbReference type="EMBL" id="CP046908">
    <property type="protein sequence ID" value="QGZ34118.1"/>
    <property type="molecule type" value="Genomic_DNA"/>
</dbReference>
<dbReference type="InterPro" id="IPR006507">
    <property type="entry name" value="UPF0283"/>
</dbReference>
<evidence type="ECO:0000313" key="10">
    <source>
        <dbReference type="EMBL" id="QGZ34118.1"/>
    </source>
</evidence>
<evidence type="ECO:0000256" key="2">
    <source>
        <dbReference type="ARBA" id="ARBA00008255"/>
    </source>
</evidence>
<dbReference type="InterPro" id="IPR021147">
    <property type="entry name" value="DUF697"/>
</dbReference>
<dbReference type="NCBIfam" id="TIGR01620">
    <property type="entry name" value="hyp_HI0043"/>
    <property type="match status" value="1"/>
</dbReference>
<evidence type="ECO:0000256" key="6">
    <source>
        <dbReference type="ARBA" id="ARBA00022989"/>
    </source>
</evidence>
<evidence type="ECO:0000256" key="1">
    <source>
        <dbReference type="ARBA" id="ARBA00004429"/>
    </source>
</evidence>
<name>A0A857C5E5_9HYPH</name>
<dbReference type="PANTHER" id="PTHR39342:SF1">
    <property type="entry name" value="UPF0283 MEMBRANE PROTEIN YCJF"/>
    <property type="match status" value="1"/>
</dbReference>
<comment type="similarity">
    <text evidence="2">Belongs to the UPF0283 family.</text>
</comment>
<proteinExistence type="inferred from homology"/>
<dbReference type="KEGG" id="siw:GH266_06085"/>
<keyword evidence="4" id="KW-0997">Cell inner membrane</keyword>
<feature type="transmembrane region" description="Helical" evidence="9">
    <location>
        <begin position="67"/>
        <end position="88"/>
    </location>
</feature>
<feature type="transmembrane region" description="Helical" evidence="9">
    <location>
        <begin position="100"/>
        <end position="118"/>
    </location>
</feature>
<evidence type="ECO:0000256" key="9">
    <source>
        <dbReference type="SAM" id="Phobius"/>
    </source>
</evidence>
<evidence type="ECO:0000256" key="4">
    <source>
        <dbReference type="ARBA" id="ARBA00022519"/>
    </source>
</evidence>
<keyword evidence="7 9" id="KW-0472">Membrane</keyword>
<evidence type="ECO:0000256" key="3">
    <source>
        <dbReference type="ARBA" id="ARBA00022475"/>
    </source>
</evidence>
<keyword evidence="5 9" id="KW-0812">Transmembrane</keyword>
<dbReference type="Pfam" id="PF05128">
    <property type="entry name" value="DUF697"/>
    <property type="match status" value="1"/>
</dbReference>
<protein>
    <submittedName>
        <fullName evidence="10">TIGR01620 family protein</fullName>
    </submittedName>
</protein>
<reference evidence="10 11" key="1">
    <citation type="submission" date="2019-12" db="EMBL/GenBank/DDBJ databases">
        <title>The genome of Stappia indica PHM037.</title>
        <authorList>
            <person name="Kacar D."/>
            <person name="Galan B."/>
            <person name="Canedo L."/>
            <person name="Rodriguez P."/>
            <person name="de la Calle F."/>
            <person name="Garcia J.L."/>
        </authorList>
    </citation>
    <scope>NUCLEOTIDE SEQUENCE [LARGE SCALE GENOMIC DNA]</scope>
    <source>
        <strain evidence="10 11">PHM037</strain>
    </source>
</reference>
<keyword evidence="6 9" id="KW-1133">Transmembrane helix</keyword>
<evidence type="ECO:0000256" key="7">
    <source>
        <dbReference type="ARBA" id="ARBA00023136"/>
    </source>
</evidence>
<organism evidence="10 11">
    <name type="scientific">Stappia indica</name>
    <dbReference type="NCBI Taxonomy" id="538381"/>
    <lineage>
        <taxon>Bacteria</taxon>
        <taxon>Pseudomonadati</taxon>
        <taxon>Pseudomonadota</taxon>
        <taxon>Alphaproteobacteria</taxon>
        <taxon>Hyphomicrobiales</taxon>
        <taxon>Stappiaceae</taxon>
        <taxon>Stappia</taxon>
    </lineage>
</organism>
<dbReference type="OrthoDB" id="9816060at2"/>
<keyword evidence="3" id="KW-1003">Cell membrane</keyword>
<comment type="subcellular location">
    <subcellularLocation>
        <location evidence="1">Cell inner membrane</location>
        <topology evidence="1">Multi-pass membrane protein</topology>
    </subcellularLocation>
</comment>
<dbReference type="AlphaFoldDB" id="A0A857C5E5"/>
<sequence>MTSRNDRPRQDRKPAAFRLDDARVRMTADEDPQPTLAGEARIVPTREGDAAGLPAPERKAGIRWGRWFAVGLGGLVSLAVGLSVDALIRDLFSRNDWLGWLGIGLAALAALGALGLIFREIFGILRLRHIEGLRKTFAEAAEADDQDKARAGIRELIALYTARPETARGRNALSGHMREIIDGRDLVVLAERDLLKELDARAVRIVRDSVKRVSVVTAVSPRAALDLAIVLIENLRIMRRLATLYGGRPGLIGFLRLARHVGAHLAMTGGMAAGDSLVSQLLGHGLAARLSARLGEGVVNGLLTARVGIAAIEVCRPIPFIGRSGPGVSEVMGELFRADPEAKALLEKAEGRPQGEHP</sequence>
<evidence type="ECO:0000256" key="5">
    <source>
        <dbReference type="ARBA" id="ARBA00022692"/>
    </source>
</evidence>
<gene>
    <name evidence="10" type="ORF">GH266_06085</name>
</gene>
<dbReference type="Proteomes" id="UP000435648">
    <property type="component" value="Chromosome"/>
</dbReference>
<dbReference type="PANTHER" id="PTHR39342">
    <property type="entry name" value="UPF0283 MEMBRANE PROTEIN YCJF"/>
    <property type="match status" value="1"/>
</dbReference>
<evidence type="ECO:0000256" key="8">
    <source>
        <dbReference type="SAM" id="MobiDB-lite"/>
    </source>
</evidence>